<organism evidence="1 2">
    <name type="scientific">Alistipes onderdonkii</name>
    <dbReference type="NCBI Taxonomy" id="328813"/>
    <lineage>
        <taxon>Bacteria</taxon>
        <taxon>Pseudomonadati</taxon>
        <taxon>Bacteroidota</taxon>
        <taxon>Bacteroidia</taxon>
        <taxon>Bacteroidales</taxon>
        <taxon>Rikenellaceae</taxon>
        <taxon>Alistipes</taxon>
    </lineage>
</organism>
<dbReference type="EMBL" id="VVXH01000001">
    <property type="protein sequence ID" value="KAA2381269.1"/>
    <property type="molecule type" value="Genomic_DNA"/>
</dbReference>
<evidence type="ECO:0000313" key="1">
    <source>
        <dbReference type="EMBL" id="KAA2381269.1"/>
    </source>
</evidence>
<accession>A0A5B3H9F3</accession>
<dbReference type="Proteomes" id="UP000322940">
    <property type="component" value="Unassembled WGS sequence"/>
</dbReference>
<dbReference type="InterPro" id="IPR036086">
    <property type="entry name" value="ParB/Sulfiredoxin_sf"/>
</dbReference>
<dbReference type="SUPFAM" id="SSF110849">
    <property type="entry name" value="ParB/Sulfiredoxin"/>
    <property type="match status" value="1"/>
</dbReference>
<gene>
    <name evidence="1" type="ORF">F2Y10_01950</name>
</gene>
<dbReference type="RefSeq" id="WP_004328716.1">
    <property type="nucleotide sequence ID" value="NZ_JANFXN010000019.1"/>
</dbReference>
<dbReference type="Gene3D" id="3.90.1530.10">
    <property type="entry name" value="Conserved hypothetical protein from pyrococcus furiosus pfu- 392566-001, ParB domain"/>
    <property type="match status" value="1"/>
</dbReference>
<dbReference type="AlphaFoldDB" id="A0A5B3H9F3"/>
<protein>
    <submittedName>
        <fullName evidence="1">Uncharacterized protein</fullName>
    </submittedName>
</protein>
<name>A0A5B3H9F3_9BACT</name>
<evidence type="ECO:0000313" key="2">
    <source>
        <dbReference type="Proteomes" id="UP000322940"/>
    </source>
</evidence>
<comment type="caution">
    <text evidence="1">The sequence shown here is derived from an EMBL/GenBank/DDBJ whole genome shotgun (WGS) entry which is preliminary data.</text>
</comment>
<reference evidence="1 2" key="1">
    <citation type="journal article" date="2019" name="Nat. Med.">
        <title>A library of human gut bacterial isolates paired with longitudinal multiomics data enables mechanistic microbiome research.</title>
        <authorList>
            <person name="Poyet M."/>
            <person name="Groussin M."/>
            <person name="Gibbons S.M."/>
            <person name="Avila-Pacheco J."/>
            <person name="Jiang X."/>
            <person name="Kearney S.M."/>
            <person name="Perrotta A.R."/>
            <person name="Berdy B."/>
            <person name="Zhao S."/>
            <person name="Lieberman T.D."/>
            <person name="Swanson P.K."/>
            <person name="Smith M."/>
            <person name="Roesemann S."/>
            <person name="Alexander J.E."/>
            <person name="Rich S.A."/>
            <person name="Livny J."/>
            <person name="Vlamakis H."/>
            <person name="Clish C."/>
            <person name="Bullock K."/>
            <person name="Deik A."/>
            <person name="Scott J."/>
            <person name="Pierce K.A."/>
            <person name="Xavier R.J."/>
            <person name="Alm E.J."/>
        </authorList>
    </citation>
    <scope>NUCLEOTIDE SEQUENCE [LARGE SCALE GENOMIC DNA]</scope>
    <source>
        <strain evidence="1 2">BIOML-A266</strain>
    </source>
</reference>
<proteinExistence type="predicted"/>
<dbReference type="GeneID" id="73804312"/>
<sequence length="204" mass="23344">MSKENKPLKAIDADFVSLELDRLELNEGQLDGLPANPREILETKLDLLKKDIQAYPELMKYRMLLVYPLDNGKYIIIGGNMRYRAMLDLGYKDAPCVIIPKETSIEKLKAYTILDNSGFGRWEWSMLANEWDADALAAWGLDLPMNESEIDVDSFFDKLDKEAEKDKGEKITVSIPDEYADQKEEIKSRIEATLMGEFEGIKIK</sequence>